<reference evidence="1" key="1">
    <citation type="submission" date="2022-10" db="EMBL/GenBank/DDBJ databases">
        <authorList>
            <person name="Chen Y."/>
            <person name="Dougan E. K."/>
            <person name="Chan C."/>
            <person name="Rhodes N."/>
            <person name="Thang M."/>
        </authorList>
    </citation>
    <scope>NUCLEOTIDE SEQUENCE</scope>
</reference>
<dbReference type="EMBL" id="CAMXCT020006789">
    <property type="protein sequence ID" value="CAL1173481.1"/>
    <property type="molecule type" value="Genomic_DNA"/>
</dbReference>
<accession>A0A9P1M3N4</accession>
<evidence type="ECO:0000313" key="1">
    <source>
        <dbReference type="EMBL" id="CAI4020106.1"/>
    </source>
</evidence>
<protein>
    <submittedName>
        <fullName evidence="2">Dihydrofolate synthetase</fullName>
    </submittedName>
</protein>
<dbReference type="EMBL" id="CAMXCT010006789">
    <property type="protein sequence ID" value="CAI4020106.1"/>
    <property type="molecule type" value="Genomic_DNA"/>
</dbReference>
<proteinExistence type="predicted"/>
<comment type="caution">
    <text evidence="1">The sequence shown here is derived from an EMBL/GenBank/DDBJ whole genome shotgun (WGS) entry which is preliminary data.</text>
</comment>
<reference evidence="2 3" key="2">
    <citation type="submission" date="2024-05" db="EMBL/GenBank/DDBJ databases">
        <authorList>
            <person name="Chen Y."/>
            <person name="Shah S."/>
            <person name="Dougan E. K."/>
            <person name="Thang M."/>
            <person name="Chan C."/>
        </authorList>
    </citation>
    <scope>NUCLEOTIDE SEQUENCE [LARGE SCALE GENOMIC DNA]</scope>
</reference>
<name>A0A9P1M3N4_9DINO</name>
<dbReference type="AlphaFoldDB" id="A0A9P1M3N4"/>
<sequence>MLADEDQLKESNETFQAITAAQRGREAADPLAKFLSDPQQVWSWMQSSDKTQQLSDMMNRSPLFEKLRNFGASVLERRQVAQLPPGALVEITALKEASHLNSLVGEVVEPTPEETQEFADRKIVHLEDGQGRVAVHPRNLVFPRHKPGDAVILDAEFEPGTEHEGLENRAAVVSMLTQEEKELGFDEKSGRLVVDVLSLLPGGPVLQRILMWPEHLQRRPFQVGDSVELRDLRADAKLNGAAGVVQGPGTETWKYLVTLDDGRRLEIRWKNLLLTNAMPTTPFD</sequence>
<organism evidence="1">
    <name type="scientific">Cladocopium goreaui</name>
    <dbReference type="NCBI Taxonomy" id="2562237"/>
    <lineage>
        <taxon>Eukaryota</taxon>
        <taxon>Sar</taxon>
        <taxon>Alveolata</taxon>
        <taxon>Dinophyceae</taxon>
        <taxon>Suessiales</taxon>
        <taxon>Symbiodiniaceae</taxon>
        <taxon>Cladocopium</taxon>
    </lineage>
</organism>
<evidence type="ECO:0000313" key="2">
    <source>
        <dbReference type="EMBL" id="CAL4807418.1"/>
    </source>
</evidence>
<keyword evidence="3" id="KW-1185">Reference proteome</keyword>
<dbReference type="OrthoDB" id="5212574at2759"/>
<dbReference type="Proteomes" id="UP001152797">
    <property type="component" value="Unassembled WGS sequence"/>
</dbReference>
<dbReference type="EMBL" id="CAMXCT030006789">
    <property type="protein sequence ID" value="CAL4807418.1"/>
    <property type="molecule type" value="Genomic_DNA"/>
</dbReference>
<evidence type="ECO:0000313" key="3">
    <source>
        <dbReference type="Proteomes" id="UP001152797"/>
    </source>
</evidence>
<gene>
    <name evidence="1" type="ORF">C1SCF055_LOCUS44549</name>
</gene>